<dbReference type="EMBL" id="JADWOX010000006">
    <property type="protein sequence ID" value="MBI1684276.1"/>
    <property type="molecule type" value="Genomic_DNA"/>
</dbReference>
<gene>
    <name evidence="3" type="ORF">I4Q42_11420</name>
</gene>
<dbReference type="Gene3D" id="1.10.10.2520">
    <property type="entry name" value="Cell wall hydrolase SleB, domain 1"/>
    <property type="match status" value="1"/>
</dbReference>
<proteinExistence type="predicted"/>
<evidence type="ECO:0000313" key="3">
    <source>
        <dbReference type="EMBL" id="MBI1684276.1"/>
    </source>
</evidence>
<name>A0ABS0SXY1_9CAUL</name>
<feature type="domain" description="Cell wall hydrolase SleB" evidence="2">
    <location>
        <begin position="51"/>
        <end position="170"/>
    </location>
</feature>
<dbReference type="InterPro" id="IPR011105">
    <property type="entry name" value="Cell_wall_hydrolase_SleB"/>
</dbReference>
<evidence type="ECO:0000256" key="1">
    <source>
        <dbReference type="SAM" id="MobiDB-lite"/>
    </source>
</evidence>
<feature type="region of interest" description="Disordered" evidence="1">
    <location>
        <begin position="1"/>
        <end position="21"/>
    </location>
</feature>
<comment type="caution">
    <text evidence="3">The sequence shown here is derived from an EMBL/GenBank/DDBJ whole genome shotgun (WGS) entry which is preliminary data.</text>
</comment>
<dbReference type="Proteomes" id="UP000639859">
    <property type="component" value="Unassembled WGS sequence"/>
</dbReference>
<sequence>MLAWGGTASAQTPDPIARVPPPTGQVAALHAALSEAGRDALTRVAYAEAGGQGDSGLAAVVYAILNRLASGRWGSSIEAVVNARGQFEPVLRAGGDWRALPPPSLAQRARIDTIVNLALDGRLPDLTGGALFFQNPRIVAARAAAGTVSPRLVDFGGSRPSAVIGDHAFYVDVAGRLDGQASAALHARSAADIIVPAVSAATGDPPPARAAPPLGERGLFVRADGAIAEDGP</sequence>
<protein>
    <submittedName>
        <fullName evidence="3">Cell wall hydrolase</fullName>
    </submittedName>
</protein>
<evidence type="ECO:0000259" key="2">
    <source>
        <dbReference type="Pfam" id="PF07486"/>
    </source>
</evidence>
<dbReference type="Pfam" id="PF07486">
    <property type="entry name" value="Hydrolase_2"/>
    <property type="match status" value="1"/>
</dbReference>
<keyword evidence="3" id="KW-0378">Hydrolase</keyword>
<reference evidence="3 4" key="1">
    <citation type="submission" date="2020-11" db="EMBL/GenBank/DDBJ databases">
        <title>genome sequence of strain KACC 18849.</title>
        <authorList>
            <person name="Gao J."/>
            <person name="Zhang X."/>
        </authorList>
    </citation>
    <scope>NUCLEOTIDE SEQUENCE [LARGE SCALE GENOMIC DNA]</scope>
    <source>
        <strain evidence="3 4">KACC 18849</strain>
    </source>
</reference>
<dbReference type="InterPro" id="IPR042047">
    <property type="entry name" value="SleB_dom1"/>
</dbReference>
<evidence type="ECO:0000313" key="4">
    <source>
        <dbReference type="Proteomes" id="UP000639859"/>
    </source>
</evidence>
<organism evidence="3 4">
    <name type="scientific">Caulobacter hibisci</name>
    <dbReference type="NCBI Taxonomy" id="2035993"/>
    <lineage>
        <taxon>Bacteria</taxon>
        <taxon>Pseudomonadati</taxon>
        <taxon>Pseudomonadota</taxon>
        <taxon>Alphaproteobacteria</taxon>
        <taxon>Caulobacterales</taxon>
        <taxon>Caulobacteraceae</taxon>
        <taxon>Caulobacter</taxon>
    </lineage>
</organism>
<accession>A0ABS0SXY1</accession>
<keyword evidence="4" id="KW-1185">Reference proteome</keyword>
<dbReference type="GO" id="GO:0016787">
    <property type="term" value="F:hydrolase activity"/>
    <property type="evidence" value="ECO:0007669"/>
    <property type="project" value="UniProtKB-KW"/>
</dbReference>